<dbReference type="PANTHER" id="PTHR13563">
    <property type="entry name" value="TRNA (GUANINE-9-) METHYLTRANSFERASE"/>
    <property type="match status" value="1"/>
</dbReference>
<dbReference type="HOGENOM" id="CLU_034384_1_0_1"/>
<dbReference type="GeneID" id="13885049"/>
<evidence type="ECO:0000256" key="10">
    <source>
        <dbReference type="PIRSR" id="PIRSR016323-2"/>
    </source>
</evidence>
<dbReference type="InterPro" id="IPR038459">
    <property type="entry name" value="MT_TRM10-typ_sf"/>
</dbReference>
<dbReference type="EC" id="2.1.1.221" evidence="1"/>
<dbReference type="FunCoup" id="H2ARY0">
    <property type="interactions" value="821"/>
</dbReference>
<dbReference type="AlphaFoldDB" id="H2ARY0"/>
<dbReference type="InterPro" id="IPR028564">
    <property type="entry name" value="MT_TRM10-typ"/>
</dbReference>
<protein>
    <recommendedName>
        <fullName evidence="2">tRNA (guanine(9)-N1)-methyltransferase</fullName>
        <ecNumber evidence="1">2.1.1.221</ecNumber>
    </recommendedName>
    <alternativeName>
        <fullName evidence="7">tRNA methyltransferase 10</fullName>
    </alternativeName>
    <alternativeName>
        <fullName evidence="6">tRNA(m1G9)-methyltransferase</fullName>
    </alternativeName>
</protein>
<evidence type="ECO:0000256" key="4">
    <source>
        <dbReference type="ARBA" id="ARBA00022679"/>
    </source>
</evidence>
<dbReference type="CDD" id="cd18089">
    <property type="entry name" value="SPOUT_Trm10-like"/>
    <property type="match status" value="1"/>
</dbReference>
<feature type="binding site" evidence="10">
    <location>
        <position position="207"/>
    </location>
    <ligand>
        <name>S-adenosyl-L-methionine</name>
        <dbReference type="ChEBI" id="CHEBI:59789"/>
    </ligand>
</feature>
<evidence type="ECO:0000256" key="8">
    <source>
        <dbReference type="ARBA" id="ARBA00048434"/>
    </source>
</evidence>
<proteinExistence type="predicted"/>
<feature type="domain" description="SAM-dependent MTase TRM10-type" evidence="12">
    <location>
        <begin position="86"/>
        <end position="280"/>
    </location>
</feature>
<evidence type="ECO:0000256" key="9">
    <source>
        <dbReference type="PIRSR" id="PIRSR016323-1"/>
    </source>
</evidence>
<evidence type="ECO:0000256" key="1">
    <source>
        <dbReference type="ARBA" id="ARBA00012797"/>
    </source>
</evidence>
<gene>
    <name evidence="13" type="primary">KAFR0C01370</name>
    <name evidence="13" type="ORF">KAFR_0C01370</name>
</gene>
<keyword evidence="3" id="KW-0489">Methyltransferase</keyword>
<feature type="binding site" evidence="10">
    <location>
        <position position="219"/>
    </location>
    <ligand>
        <name>S-adenosyl-L-methionine</name>
        <dbReference type="ChEBI" id="CHEBI:59789"/>
    </ligand>
</feature>
<comment type="catalytic activity">
    <reaction evidence="8">
        <text>guanosine(9) in tRNA + S-adenosyl-L-methionine = N(1)-methylguanosine(9) in tRNA + S-adenosyl-L-homocysteine + H(+)</text>
        <dbReference type="Rhea" id="RHEA:43156"/>
        <dbReference type="Rhea" id="RHEA-COMP:10367"/>
        <dbReference type="Rhea" id="RHEA-COMP:10368"/>
        <dbReference type="ChEBI" id="CHEBI:15378"/>
        <dbReference type="ChEBI" id="CHEBI:57856"/>
        <dbReference type="ChEBI" id="CHEBI:59789"/>
        <dbReference type="ChEBI" id="CHEBI:73542"/>
        <dbReference type="ChEBI" id="CHEBI:74269"/>
        <dbReference type="EC" id="2.1.1.221"/>
    </reaction>
</comment>
<dbReference type="Gene3D" id="3.40.1280.30">
    <property type="match status" value="1"/>
</dbReference>
<accession>H2ARY0</accession>
<feature type="binding site" evidence="10">
    <location>
        <position position="233"/>
    </location>
    <ligand>
        <name>S-adenosyl-L-methionine</name>
        <dbReference type="ChEBI" id="CHEBI:59789"/>
    </ligand>
</feature>
<dbReference type="PROSITE" id="PS51675">
    <property type="entry name" value="SAM_MT_TRM10"/>
    <property type="match status" value="1"/>
</dbReference>
<dbReference type="PANTHER" id="PTHR13563:SF13">
    <property type="entry name" value="TRNA METHYLTRANSFERASE 10 HOMOLOG A"/>
    <property type="match status" value="1"/>
</dbReference>
<dbReference type="GO" id="GO:0052905">
    <property type="term" value="F:tRNA (guanosine(9)-N1)-methyltransferase activity"/>
    <property type="evidence" value="ECO:0007669"/>
    <property type="project" value="UniProtKB-EC"/>
</dbReference>
<evidence type="ECO:0000313" key="13">
    <source>
        <dbReference type="EMBL" id="CCF57130.1"/>
    </source>
</evidence>
<dbReference type="STRING" id="1071382.H2ARY0"/>
<dbReference type="InterPro" id="IPR016653">
    <property type="entry name" value="TRM10/TRM10A"/>
</dbReference>
<dbReference type="GO" id="GO:0002939">
    <property type="term" value="P:tRNA N1-guanine methylation"/>
    <property type="evidence" value="ECO:0007669"/>
    <property type="project" value="EnsemblFungi"/>
</dbReference>
<dbReference type="PIRSF" id="PIRSF016323">
    <property type="entry name" value="tRNA_m1G_mtfrase_met"/>
    <property type="match status" value="1"/>
</dbReference>
<dbReference type="OrthoDB" id="278300at2759"/>
<dbReference type="InParanoid" id="H2ARY0"/>
<evidence type="ECO:0000256" key="2">
    <source>
        <dbReference type="ARBA" id="ARBA00020451"/>
    </source>
</evidence>
<sequence length="311" mass="36274">MSGTDENDGDVALQKKMESDKLPPIPEGMSKSQWKKKWKKIRFENNKEKHAEVRREKRKRARETRRTLLESYKERGEPIPQELVREPRVNVNQKDSGIKLLIDCAFDDLMNDKEIVSLSNQLTRAYASNKRSNHFADVKVTSFNKRLQERFSVGLKDTNYENWKNFVFLDNEELITEPTDKLKMVYLTADTDENLQTLEPGMTYIVGGIVDKNRHKLLCYNKAKELGIATKRLPLDEFIKIDGRRVLTTTHVVDIMLKYFDTHDWRKAFETVLPPRKIDIAKMDMTVVDSDDEDEEEVSNNAESKKSDDNI</sequence>
<keyword evidence="5" id="KW-0949">S-adenosyl-L-methionine</keyword>
<dbReference type="KEGG" id="kaf:KAFR_0C01370"/>
<dbReference type="eggNOG" id="KOG2967">
    <property type="taxonomic scope" value="Eukaryota"/>
</dbReference>
<dbReference type="Proteomes" id="UP000005220">
    <property type="component" value="Chromosome 3"/>
</dbReference>
<feature type="region of interest" description="Disordered" evidence="11">
    <location>
        <begin position="1"/>
        <end position="36"/>
    </location>
</feature>
<name>H2ARY0_KAZAF</name>
<organism evidence="13 14">
    <name type="scientific">Kazachstania africana (strain ATCC 22294 / BCRC 22015 / CBS 2517 / CECT 1963 / NBRC 1671 / NRRL Y-8276)</name>
    <name type="common">Yeast</name>
    <name type="synonym">Kluyveromyces africanus</name>
    <dbReference type="NCBI Taxonomy" id="1071382"/>
    <lineage>
        <taxon>Eukaryota</taxon>
        <taxon>Fungi</taxon>
        <taxon>Dikarya</taxon>
        <taxon>Ascomycota</taxon>
        <taxon>Saccharomycotina</taxon>
        <taxon>Saccharomycetes</taxon>
        <taxon>Saccharomycetales</taxon>
        <taxon>Saccharomycetaceae</taxon>
        <taxon>Kazachstania</taxon>
    </lineage>
</organism>
<dbReference type="GO" id="GO:0005634">
    <property type="term" value="C:nucleus"/>
    <property type="evidence" value="ECO:0007669"/>
    <property type="project" value="TreeGrafter"/>
</dbReference>
<evidence type="ECO:0000313" key="14">
    <source>
        <dbReference type="Proteomes" id="UP000005220"/>
    </source>
</evidence>
<evidence type="ECO:0000256" key="7">
    <source>
        <dbReference type="ARBA" id="ARBA00032166"/>
    </source>
</evidence>
<dbReference type="GO" id="GO:0000049">
    <property type="term" value="F:tRNA binding"/>
    <property type="evidence" value="ECO:0007669"/>
    <property type="project" value="TreeGrafter"/>
</dbReference>
<feature type="compositionally biased region" description="Acidic residues" evidence="11">
    <location>
        <begin position="289"/>
        <end position="298"/>
    </location>
</feature>
<dbReference type="EMBL" id="HE650823">
    <property type="protein sequence ID" value="CCF57130.1"/>
    <property type="molecule type" value="Genomic_DNA"/>
</dbReference>
<keyword evidence="14" id="KW-1185">Reference proteome</keyword>
<evidence type="ECO:0000256" key="11">
    <source>
        <dbReference type="SAM" id="MobiDB-lite"/>
    </source>
</evidence>
<evidence type="ECO:0000256" key="3">
    <source>
        <dbReference type="ARBA" id="ARBA00022603"/>
    </source>
</evidence>
<feature type="region of interest" description="Disordered" evidence="11">
    <location>
        <begin position="288"/>
        <end position="311"/>
    </location>
</feature>
<feature type="active site" description="Proton acceptor" evidence="9">
    <location>
        <position position="211"/>
    </location>
</feature>
<keyword evidence="4" id="KW-0808">Transferase</keyword>
<evidence type="ECO:0000256" key="6">
    <source>
        <dbReference type="ARBA" id="ARBA00031792"/>
    </source>
</evidence>
<evidence type="ECO:0000256" key="5">
    <source>
        <dbReference type="ARBA" id="ARBA00022691"/>
    </source>
</evidence>
<evidence type="ECO:0000259" key="12">
    <source>
        <dbReference type="PROSITE" id="PS51675"/>
    </source>
</evidence>
<dbReference type="InterPro" id="IPR007356">
    <property type="entry name" value="tRNA_m1G_MeTrfase_euk"/>
</dbReference>
<reference evidence="13 14" key="1">
    <citation type="journal article" date="2011" name="Proc. Natl. Acad. Sci. U.S.A.">
        <title>Evolutionary erosion of yeast sex chromosomes by mating-type switching accidents.</title>
        <authorList>
            <person name="Gordon J.L."/>
            <person name="Armisen D."/>
            <person name="Proux-Wera E."/>
            <person name="Oheigeartaigh S.S."/>
            <person name="Byrne K.P."/>
            <person name="Wolfe K.H."/>
        </authorList>
    </citation>
    <scope>NUCLEOTIDE SEQUENCE [LARGE SCALE GENOMIC DNA]</scope>
    <source>
        <strain evidence="14">ATCC 22294 / BCRC 22015 / CBS 2517 / CECT 1963 / NBRC 1671 / NRRL Y-8276</strain>
    </source>
</reference>
<dbReference type="RefSeq" id="XP_003956265.1">
    <property type="nucleotide sequence ID" value="XM_003956216.1"/>
</dbReference>
<feature type="binding site" evidence="10">
    <location>
        <position position="187"/>
    </location>
    <ligand>
        <name>S-adenosyl-L-methionine</name>
        <dbReference type="ChEBI" id="CHEBI:59789"/>
    </ligand>
</feature>